<feature type="compositionally biased region" description="Basic and acidic residues" evidence="1">
    <location>
        <begin position="1009"/>
        <end position="1023"/>
    </location>
</feature>
<reference evidence="3" key="1">
    <citation type="journal article" date="2021" name="Proc. Natl. Acad. Sci. U.S.A.">
        <title>Three genomes in the algal genus Volvox reveal the fate of a haploid sex-determining region after a transition to homothallism.</title>
        <authorList>
            <person name="Yamamoto K."/>
            <person name="Hamaji T."/>
            <person name="Kawai-Toyooka H."/>
            <person name="Matsuzaki R."/>
            <person name="Takahashi F."/>
            <person name="Nishimura Y."/>
            <person name="Kawachi M."/>
            <person name="Noguchi H."/>
            <person name="Minakuchi Y."/>
            <person name="Umen J.G."/>
            <person name="Toyoda A."/>
            <person name="Nozaki H."/>
        </authorList>
    </citation>
    <scope>NUCLEOTIDE SEQUENCE</scope>
    <source>
        <strain evidence="3">NIES-3785</strain>
    </source>
</reference>
<dbReference type="PANTHER" id="PTHR14362">
    <property type="entry name" value="COILED-COIL DOMAIN-CONTAINING PROTEIN 81"/>
    <property type="match status" value="1"/>
</dbReference>
<feature type="region of interest" description="Disordered" evidence="1">
    <location>
        <begin position="1009"/>
        <end position="1082"/>
    </location>
</feature>
<sequence length="1589" mass="165450">MFTEVDLFHDCAVKHCDIAPNQALGEHTYAAVWSALRGWLQDLFAKCRGAVLPTFARIAWYRVRDQMEDGGPTLRPIFVPSDAYLRAHLLHTGSGTMRASTIAAEELNLEPCEEYSAMKIAIKHSCSLNKDVVFCCTRHLLHHLGETLHSGRPVALDLGVGVLSGRDRCLSFRFHSQYLAHWPATAAARLAAPAPPNRSQRQLPGVPLKLVAQSVSGSSGGSSTGTCGSDRLGMESDGGRRDARRGSGCEAPTGPASPNRRGEYFHSSPGSGIQQQGQWLGDGEQQRARQVCRSPGPTEDQQDSRKAGREPGPPSSRTRPAWGARVPPPRPASPGRRSAAAAPHSPMQQYSSTNVVNSRTEAYGSPGRAGDINSGQASMPRECHQLQQQPQQLNSRYCHRHENVFQDGLHHSPRAHAGGATTCHAKQLSSDGADVAVADAMPVGRAVALVVRTPRQRPLSCSPRPQATTPSNHHHSSQKHARTTHSLQAQPNGVRPLSARRCRQPGTGADGAINPPADNATRLGHLVSPRMESTAASPRPPWGSGYGARARTSAGDASGSIRPRSAPRLRPGVAASAPVEAVGMKKVTAEVPAREPRQCSQAAWTAGGGGSSGGGSSSGGGGSGGGGNGGEIDLRQLWSPDNNLATAAGVRRGASVGRARRLHGSAGCSPAAAVGNGSGVSRQTSPAAVRQHHFQAGSLTQTQQQCNDSCTAELDDHVSSDQQKLPQRVQEQQQQRQEPPRQSRRTEVRKPLFLSPRKDAARSVTDSVTATVPAAGFRGRQQIQPQQQVQPQHHPDDGEQWPAAASVAVEIPDSCEEPDNSPQLRRDQSAKTVGSPEQKKSGATTTSAVAPGTAAGKSILRTLSPRVEVQQYNLRYGAPGVSVYAAARGPSSRTDDCTCRNTADAAVASFRGPSRTVVATTGTAQVSQVEGPLHRDGSRMPTRPSVTKASSLVATPTTVMAAAAPAWDHDAPLTGSNRAVATLGPPASASVLQGALGSRNVRFPVEAREGRVKAVAPPRHDDSEGSNPAGGANFGHTIQIGRGEREKDANSSGGCGDGGSETSDRFLSSGSGGGGGAEELPSWHCGGHINDAVDRGYPMPLYDGSSSVRDGGERDSAAAAPEFSSRRSPTPASATALAITSNVQAVLGRNHVVGAEWIYQSEDNSRTYSSGNSSGSSLMQLARPHPDQNFTIAPSTQTRPGSLFDAPMIISEADLPKPSWQPVPSRKDLLSSNTAASGDPASSCMREPSNDGVAKGKLRREEVESGLEPEIVACSTASSADICWSARSGRGQDSVLGSARGGGGGPARHRRACGGALDVAEVAGIGDEGGGIRTLSGEMGAVEAAHGGVGVSDGCQSGSMYTSRDGDSHLRGCSVNASAGTSDRGAGGAALEVTDDEEHGERVTSRPRRGGRYGSNDFYGGNGVVVLSNTGGCPSVTPAQTAAAPGPYEGKERYCGKSLVAPACGSKGLPRVAAALMSTDSSIPLMGSGCNGGYKEEVEGGEEEDGDDGWECLGSLPFSEHGEVEGYYSKGEEHSCLLSSEDSYTYAHGRVIRGGGCGRVWLPGGALADPSGRAPCGKAIDGIEGEDGE</sequence>
<feature type="region of interest" description="Disordered" evidence="1">
    <location>
        <begin position="1101"/>
        <end position="1130"/>
    </location>
</feature>
<dbReference type="Pfam" id="PF18289">
    <property type="entry name" value="HU-CCDC81_euk_2"/>
    <property type="match status" value="1"/>
</dbReference>
<feature type="compositionally biased region" description="Basic residues" evidence="1">
    <location>
        <begin position="472"/>
        <end position="483"/>
    </location>
</feature>
<protein>
    <recommendedName>
        <fullName evidence="2">CCDC81 HU domain-containing protein</fullName>
    </recommendedName>
</protein>
<proteinExistence type="predicted"/>
<feature type="region of interest" description="Disordered" evidence="1">
    <location>
        <begin position="1375"/>
        <end position="1414"/>
    </location>
</feature>
<feature type="region of interest" description="Disordered" evidence="1">
    <location>
        <begin position="714"/>
        <end position="800"/>
    </location>
</feature>
<feature type="region of interest" description="Disordered" evidence="1">
    <location>
        <begin position="813"/>
        <end position="850"/>
    </location>
</feature>
<feature type="region of interest" description="Disordered" evidence="1">
    <location>
        <begin position="589"/>
        <end position="634"/>
    </location>
</feature>
<accession>A0A8J4G1D6</accession>
<dbReference type="EMBL" id="BNCQ01000001">
    <property type="protein sequence ID" value="GIL94663.1"/>
    <property type="molecule type" value="Genomic_DNA"/>
</dbReference>
<name>A0A8J4G1D6_9CHLO</name>
<evidence type="ECO:0000256" key="1">
    <source>
        <dbReference type="SAM" id="MobiDB-lite"/>
    </source>
</evidence>
<feature type="compositionally biased region" description="Low complexity" evidence="1">
    <location>
        <begin position="781"/>
        <end position="792"/>
    </location>
</feature>
<feature type="compositionally biased region" description="Basic and acidic residues" evidence="1">
    <location>
        <begin position="738"/>
        <end position="761"/>
    </location>
</feature>
<feature type="region of interest" description="Disordered" evidence="1">
    <location>
        <begin position="665"/>
        <end position="689"/>
    </location>
</feature>
<feature type="region of interest" description="Disordered" evidence="1">
    <location>
        <begin position="928"/>
        <end position="951"/>
    </location>
</feature>
<gene>
    <name evidence="3" type="ORF">Vretimale_891</name>
</gene>
<feature type="domain" description="CCDC81 HU" evidence="2">
    <location>
        <begin position="121"/>
        <end position="178"/>
    </location>
</feature>
<dbReference type="Proteomes" id="UP000722791">
    <property type="component" value="Unassembled WGS sequence"/>
</dbReference>
<dbReference type="InterPro" id="IPR026295">
    <property type="entry name" value="CCD81"/>
</dbReference>
<feature type="compositionally biased region" description="Basic and acidic residues" evidence="1">
    <location>
        <begin position="232"/>
        <end position="247"/>
    </location>
</feature>
<dbReference type="GO" id="GO:0005815">
    <property type="term" value="C:microtubule organizing center"/>
    <property type="evidence" value="ECO:0007669"/>
    <property type="project" value="TreeGrafter"/>
</dbReference>
<feature type="region of interest" description="Disordered" evidence="1">
    <location>
        <begin position="455"/>
        <end position="576"/>
    </location>
</feature>
<feature type="region of interest" description="Disordered" evidence="1">
    <location>
        <begin position="213"/>
        <end position="391"/>
    </location>
</feature>
<feature type="region of interest" description="Disordered" evidence="1">
    <location>
        <begin position="1215"/>
        <end position="1262"/>
    </location>
</feature>
<comment type="caution">
    <text evidence="3">The sequence shown here is derived from an EMBL/GenBank/DDBJ whole genome shotgun (WGS) entry which is preliminary data.</text>
</comment>
<feature type="compositionally biased region" description="Gly residues" evidence="1">
    <location>
        <begin position="606"/>
        <end position="630"/>
    </location>
</feature>
<feature type="compositionally biased region" description="Low complexity" evidence="1">
    <location>
        <begin position="267"/>
        <end position="278"/>
    </location>
</feature>
<feature type="compositionally biased region" description="Low complexity" evidence="1">
    <location>
        <begin position="333"/>
        <end position="343"/>
    </location>
</feature>
<evidence type="ECO:0000313" key="4">
    <source>
        <dbReference type="Proteomes" id="UP000722791"/>
    </source>
</evidence>
<evidence type="ECO:0000313" key="3">
    <source>
        <dbReference type="EMBL" id="GIL94663.1"/>
    </source>
</evidence>
<feature type="compositionally biased region" description="Low complexity" evidence="1">
    <location>
        <begin position="722"/>
        <end position="737"/>
    </location>
</feature>
<organism evidence="3 4">
    <name type="scientific">Volvox reticuliferus</name>
    <dbReference type="NCBI Taxonomy" id="1737510"/>
    <lineage>
        <taxon>Eukaryota</taxon>
        <taxon>Viridiplantae</taxon>
        <taxon>Chlorophyta</taxon>
        <taxon>core chlorophytes</taxon>
        <taxon>Chlorophyceae</taxon>
        <taxon>CS clade</taxon>
        <taxon>Chlamydomonadales</taxon>
        <taxon>Volvocaceae</taxon>
        <taxon>Volvox</taxon>
    </lineage>
</organism>
<evidence type="ECO:0000259" key="2">
    <source>
        <dbReference type="Pfam" id="PF18289"/>
    </source>
</evidence>
<feature type="compositionally biased region" description="Polar residues" evidence="1">
    <location>
        <begin position="346"/>
        <end position="360"/>
    </location>
</feature>
<dbReference type="PANTHER" id="PTHR14362:SF2">
    <property type="entry name" value="COILED-COIL DOMAIN-CONTAINING PROTEIN 81"/>
    <property type="match status" value="1"/>
</dbReference>
<dbReference type="InterPro" id="IPR040673">
    <property type="entry name" value="CCDC81_HU_dom_2"/>
</dbReference>